<proteinExistence type="predicted"/>
<organism evidence="2 3">
    <name type="scientific">Kingdonia uniflora</name>
    <dbReference type="NCBI Taxonomy" id="39325"/>
    <lineage>
        <taxon>Eukaryota</taxon>
        <taxon>Viridiplantae</taxon>
        <taxon>Streptophyta</taxon>
        <taxon>Embryophyta</taxon>
        <taxon>Tracheophyta</taxon>
        <taxon>Spermatophyta</taxon>
        <taxon>Magnoliopsida</taxon>
        <taxon>Ranunculales</taxon>
        <taxon>Circaeasteraceae</taxon>
        <taxon>Kingdonia</taxon>
    </lineage>
</organism>
<evidence type="ECO:0000313" key="3">
    <source>
        <dbReference type="Proteomes" id="UP000541444"/>
    </source>
</evidence>
<keyword evidence="3" id="KW-1185">Reference proteome</keyword>
<dbReference type="EMBL" id="JACGCM010000304">
    <property type="protein sequence ID" value="KAF6174094.1"/>
    <property type="molecule type" value="Genomic_DNA"/>
</dbReference>
<evidence type="ECO:0000256" key="1">
    <source>
        <dbReference type="SAM" id="MobiDB-lite"/>
    </source>
</evidence>
<sequence length="167" mass="18532">MGNIDLFRPSALSAGITPAVVTSMSAHSLSQDFSLPGEPDGPDQGWHMEWTERHELLPIHCLRDPPEMSASYGAEELWRLTHDMQRLYLTKFVRDAQGIHELTNEVATLTRYLDSVNDQLYALDLYLRRGRDVRVVPLPPGGGTRTRQCGSGLRTRGGCSGRSGPSQ</sequence>
<dbReference type="AlphaFoldDB" id="A0A7J7P4N2"/>
<feature type="region of interest" description="Disordered" evidence="1">
    <location>
        <begin position="138"/>
        <end position="167"/>
    </location>
</feature>
<comment type="caution">
    <text evidence="2">The sequence shown here is derived from an EMBL/GenBank/DDBJ whole genome shotgun (WGS) entry which is preliminary data.</text>
</comment>
<gene>
    <name evidence="2" type="ORF">GIB67_020276</name>
</gene>
<dbReference type="Proteomes" id="UP000541444">
    <property type="component" value="Unassembled WGS sequence"/>
</dbReference>
<name>A0A7J7P4N2_9MAGN</name>
<protein>
    <submittedName>
        <fullName evidence="2">Uncharacterized protein</fullName>
    </submittedName>
</protein>
<accession>A0A7J7P4N2</accession>
<evidence type="ECO:0000313" key="2">
    <source>
        <dbReference type="EMBL" id="KAF6174094.1"/>
    </source>
</evidence>
<reference evidence="2 3" key="1">
    <citation type="journal article" date="2020" name="IScience">
        <title>Genome Sequencing of the Endangered Kingdonia uniflora (Circaeasteraceae, Ranunculales) Reveals Potential Mechanisms of Evolutionary Specialization.</title>
        <authorList>
            <person name="Sun Y."/>
            <person name="Deng T."/>
            <person name="Zhang A."/>
            <person name="Moore M.J."/>
            <person name="Landis J.B."/>
            <person name="Lin N."/>
            <person name="Zhang H."/>
            <person name="Zhang X."/>
            <person name="Huang J."/>
            <person name="Zhang X."/>
            <person name="Sun H."/>
            <person name="Wang H."/>
        </authorList>
    </citation>
    <scope>NUCLEOTIDE SEQUENCE [LARGE SCALE GENOMIC DNA]</scope>
    <source>
        <strain evidence="2">TB1705</strain>
        <tissue evidence="2">Leaf</tissue>
    </source>
</reference>